<feature type="transmembrane region" description="Helical" evidence="2">
    <location>
        <begin position="6"/>
        <end position="26"/>
    </location>
</feature>
<keyword evidence="4" id="KW-1185">Reference proteome</keyword>
<feature type="region of interest" description="Disordered" evidence="1">
    <location>
        <begin position="89"/>
        <end position="121"/>
    </location>
</feature>
<evidence type="ECO:0008006" key="5">
    <source>
        <dbReference type="Google" id="ProtNLM"/>
    </source>
</evidence>
<protein>
    <recommendedName>
        <fullName evidence="5">DUF3592 domain-containing protein</fullName>
    </recommendedName>
</protein>
<dbReference type="EMBL" id="JACBZR010000001">
    <property type="protein sequence ID" value="NYI80798.1"/>
    <property type="molecule type" value="Genomic_DNA"/>
</dbReference>
<keyword evidence="2" id="KW-1133">Transmembrane helix</keyword>
<reference evidence="3 4" key="1">
    <citation type="submission" date="2020-07" db="EMBL/GenBank/DDBJ databases">
        <title>Sequencing the genomes of 1000 actinobacteria strains.</title>
        <authorList>
            <person name="Klenk H.-P."/>
        </authorList>
    </citation>
    <scope>NUCLEOTIDE SEQUENCE [LARGE SCALE GENOMIC DNA]</scope>
    <source>
        <strain evidence="3 4">DSM 26487</strain>
    </source>
</reference>
<evidence type="ECO:0000256" key="2">
    <source>
        <dbReference type="SAM" id="Phobius"/>
    </source>
</evidence>
<evidence type="ECO:0000313" key="3">
    <source>
        <dbReference type="EMBL" id="NYI80798.1"/>
    </source>
</evidence>
<evidence type="ECO:0000256" key="1">
    <source>
        <dbReference type="SAM" id="MobiDB-lite"/>
    </source>
</evidence>
<sequence length="121" mass="13255">MKWVLTAAGFFIAMIAIFIGVVWFLFTREGPDTSHLTKLHSAQALELQDTGSAYNVVYEYSYGGETFYGSTSIQSRNMSVGSTFGICVDPDDPAQHAQTKTDCGPDGPRNPQEGLKEKPEL</sequence>
<comment type="caution">
    <text evidence="3">The sequence shown here is derived from an EMBL/GenBank/DDBJ whole genome shotgun (WGS) entry which is preliminary data.</text>
</comment>
<keyword evidence="2" id="KW-0812">Transmembrane</keyword>
<organism evidence="3 4">
    <name type="scientific">Nocardioides panzhihuensis</name>
    <dbReference type="NCBI Taxonomy" id="860243"/>
    <lineage>
        <taxon>Bacteria</taxon>
        <taxon>Bacillati</taxon>
        <taxon>Actinomycetota</taxon>
        <taxon>Actinomycetes</taxon>
        <taxon>Propionibacteriales</taxon>
        <taxon>Nocardioidaceae</taxon>
        <taxon>Nocardioides</taxon>
    </lineage>
</organism>
<dbReference type="RefSeq" id="WP_179660955.1">
    <property type="nucleotide sequence ID" value="NZ_JACBZR010000001.1"/>
</dbReference>
<name>A0A7Z0DSG2_9ACTN</name>
<evidence type="ECO:0000313" key="4">
    <source>
        <dbReference type="Proteomes" id="UP000564496"/>
    </source>
</evidence>
<dbReference type="AlphaFoldDB" id="A0A7Z0DSG2"/>
<gene>
    <name evidence="3" type="ORF">BJ988_005446</name>
</gene>
<proteinExistence type="predicted"/>
<accession>A0A7Z0DSG2</accession>
<dbReference type="Proteomes" id="UP000564496">
    <property type="component" value="Unassembled WGS sequence"/>
</dbReference>
<keyword evidence="2" id="KW-0472">Membrane</keyword>